<gene>
    <name evidence="2" type="ORF">A3C17_04635</name>
</gene>
<proteinExistence type="predicted"/>
<sequence>MLDSVTIRTSDFIQYSTKHFTKAKSQELKGKFGVFGKTVTHYTSYPKQCASEGRYFPQVQILERLRKTKHGLIPQSRTLDIQVSLPKLIFGSNIFDFDEKLLPLAADKLAQSLLEIDIRVTVFEILNAIVTRVDFSKMIQISPSYGTTDRILRALMPYDMKQSSDFNRRDYHDGKDGFYIKFFNSSQGFVIYNKFDEIVTNGKTNLEQEIGRQYKQGKWTKGALRIELSLQKKQTVDSAMRQFSGEKKKNYTLQDVVKNHIAKACLLRTFESVYIKDFNRLLRLEGLKDTELMLIIKDNTTSLHDRAILYYLAHSVRDRGLKSTIEELKRHTSPATVGRYKKLIEKILGEVEAKKDVLNPVSYLHRKLKAFNPVLPKKLINILDVADEVNKL</sequence>
<comment type="caution">
    <text evidence="2">The sequence shown here is derived from an EMBL/GenBank/DDBJ whole genome shotgun (WGS) entry which is preliminary data.</text>
</comment>
<dbReference type="AlphaFoldDB" id="A0A1F7U191"/>
<organism evidence="2 3">
    <name type="scientific">Candidatus Uhrbacteria bacterium RIFCSPHIGHO2_02_FULL_53_13</name>
    <dbReference type="NCBI Taxonomy" id="1802389"/>
    <lineage>
        <taxon>Bacteria</taxon>
        <taxon>Candidatus Uhriibacteriota</taxon>
    </lineage>
</organism>
<dbReference type="EMBL" id="MGDX01000002">
    <property type="protein sequence ID" value="OGL72040.1"/>
    <property type="molecule type" value="Genomic_DNA"/>
</dbReference>
<feature type="domain" description="Replication-associated protein G2P N-terminal" evidence="1">
    <location>
        <begin position="75"/>
        <end position="238"/>
    </location>
</feature>
<dbReference type="Proteomes" id="UP000177097">
    <property type="component" value="Unassembled WGS sequence"/>
</dbReference>
<name>A0A1F7U191_9BACT</name>
<evidence type="ECO:0000259" key="1">
    <source>
        <dbReference type="Pfam" id="PF05144"/>
    </source>
</evidence>
<reference evidence="2 3" key="1">
    <citation type="journal article" date="2016" name="Nat. Commun.">
        <title>Thousands of microbial genomes shed light on interconnected biogeochemical processes in an aquifer system.</title>
        <authorList>
            <person name="Anantharaman K."/>
            <person name="Brown C.T."/>
            <person name="Hug L.A."/>
            <person name="Sharon I."/>
            <person name="Castelle C.J."/>
            <person name="Probst A.J."/>
            <person name="Thomas B.C."/>
            <person name="Singh A."/>
            <person name="Wilkins M.J."/>
            <person name="Karaoz U."/>
            <person name="Brodie E.L."/>
            <person name="Williams K.H."/>
            <person name="Hubbard S.S."/>
            <person name="Banfield J.F."/>
        </authorList>
    </citation>
    <scope>NUCLEOTIDE SEQUENCE [LARGE SCALE GENOMIC DNA]</scope>
</reference>
<evidence type="ECO:0000313" key="3">
    <source>
        <dbReference type="Proteomes" id="UP000177097"/>
    </source>
</evidence>
<dbReference type="GO" id="GO:0006260">
    <property type="term" value="P:DNA replication"/>
    <property type="evidence" value="ECO:0007669"/>
    <property type="project" value="InterPro"/>
</dbReference>
<accession>A0A1F7U191</accession>
<evidence type="ECO:0000313" key="2">
    <source>
        <dbReference type="EMBL" id="OGL72040.1"/>
    </source>
</evidence>
<dbReference type="InterPro" id="IPR022686">
    <property type="entry name" value="G2P_N"/>
</dbReference>
<protein>
    <recommendedName>
        <fullName evidence="1">Replication-associated protein G2P N-terminal domain-containing protein</fullName>
    </recommendedName>
</protein>
<dbReference type="STRING" id="1802389.A3C17_04635"/>
<dbReference type="Pfam" id="PF05144">
    <property type="entry name" value="Phage_CRI"/>
    <property type="match status" value="1"/>
</dbReference>